<name>A0A1N6WKS9_AQUAC</name>
<keyword evidence="1" id="KW-0812">Transmembrane</keyword>
<proteinExistence type="predicted"/>
<organism evidence="3 4">
    <name type="scientific">Aquipseudomonas alcaligenes</name>
    <name type="common">Pseudomonas alcaligenes</name>
    <dbReference type="NCBI Taxonomy" id="43263"/>
    <lineage>
        <taxon>Bacteria</taxon>
        <taxon>Pseudomonadati</taxon>
        <taxon>Pseudomonadota</taxon>
        <taxon>Gammaproteobacteria</taxon>
        <taxon>Pseudomonadales</taxon>
        <taxon>Pseudomonadaceae</taxon>
        <taxon>Aquipseudomonas</taxon>
    </lineage>
</organism>
<gene>
    <name evidence="3" type="ORF">SAMN05878282_11037</name>
</gene>
<dbReference type="PIRSF" id="PIRSF037442">
    <property type="entry name" value="UCP037442_abhydr"/>
    <property type="match status" value="1"/>
</dbReference>
<dbReference type="InterPro" id="IPR022742">
    <property type="entry name" value="Hydrolase_4"/>
</dbReference>
<feature type="domain" description="Serine aminopeptidase S33" evidence="2">
    <location>
        <begin position="27"/>
        <end position="117"/>
    </location>
</feature>
<keyword evidence="1" id="KW-1133">Transmembrane helix</keyword>
<dbReference type="GO" id="GO:0016787">
    <property type="term" value="F:hydrolase activity"/>
    <property type="evidence" value="ECO:0007669"/>
    <property type="project" value="UniProtKB-KW"/>
</dbReference>
<dbReference type="RefSeq" id="WP_076428752.1">
    <property type="nucleotide sequence ID" value="NZ_FTMP01000010.1"/>
</dbReference>
<reference evidence="3 4" key="1">
    <citation type="submission" date="2017-01" db="EMBL/GenBank/DDBJ databases">
        <authorList>
            <person name="Mah S.A."/>
            <person name="Swanson W.J."/>
            <person name="Moy G.W."/>
            <person name="Vacquier V.D."/>
        </authorList>
    </citation>
    <scope>NUCLEOTIDE SEQUENCE [LARGE SCALE GENOMIC DNA]</scope>
    <source>
        <strain evidence="3 4">RU36E</strain>
    </source>
</reference>
<dbReference type="SUPFAM" id="SSF53474">
    <property type="entry name" value="alpha/beta-Hydrolases"/>
    <property type="match status" value="1"/>
</dbReference>
<sequence length="284" mass="31657">MTSPLHRQLDNGNGHNLSSHWFHPAGEARGVVLIVPAMGVEQRFYAAFAQWLAEHGFVTVTFDYVGMGLSRQGPLRDLNVDVIGWGRHDCSAMLDAVTAAAGTLPVFWIGHSLGGQILPFVRGSERIRRAFTIATGSGYWRENTRSLRNRAWLLWYLIAPLVTPLAGYFPGQRLGMVGDLPRGVIEQWRRWCLHPEYAVGAEGDGVREAYSAVRTPITAISFTDDEMMSGRNTESLHGFYRAAPQTAKRIAPTQIGVERIGHFGFFRSQFAESLWAPYLLPDLD</sequence>
<feature type="transmembrane region" description="Helical" evidence="1">
    <location>
        <begin position="151"/>
        <end position="169"/>
    </location>
</feature>
<dbReference type="EMBL" id="FTMP01000010">
    <property type="protein sequence ID" value="SIQ90671.1"/>
    <property type="molecule type" value="Genomic_DNA"/>
</dbReference>
<evidence type="ECO:0000259" key="2">
    <source>
        <dbReference type="Pfam" id="PF12146"/>
    </source>
</evidence>
<evidence type="ECO:0000256" key="1">
    <source>
        <dbReference type="SAM" id="Phobius"/>
    </source>
</evidence>
<keyword evidence="3" id="KW-0378">Hydrolase</keyword>
<dbReference type="InterPro" id="IPR017208">
    <property type="entry name" value="UCP037442_abhydr"/>
</dbReference>
<dbReference type="Pfam" id="PF12146">
    <property type="entry name" value="Hydrolase_4"/>
    <property type="match status" value="1"/>
</dbReference>
<dbReference type="Gene3D" id="3.40.50.1820">
    <property type="entry name" value="alpha/beta hydrolase"/>
    <property type="match status" value="1"/>
</dbReference>
<protein>
    <submittedName>
        <fullName evidence="3">Predicted alpha/beta hydrolase</fullName>
    </submittedName>
</protein>
<dbReference type="Proteomes" id="UP000185841">
    <property type="component" value="Unassembled WGS sequence"/>
</dbReference>
<evidence type="ECO:0000313" key="3">
    <source>
        <dbReference type="EMBL" id="SIQ90671.1"/>
    </source>
</evidence>
<evidence type="ECO:0000313" key="4">
    <source>
        <dbReference type="Proteomes" id="UP000185841"/>
    </source>
</evidence>
<keyword evidence="1" id="KW-0472">Membrane</keyword>
<dbReference type="InterPro" id="IPR029058">
    <property type="entry name" value="AB_hydrolase_fold"/>
</dbReference>
<accession>A0A1N6WKS9</accession>
<dbReference type="AlphaFoldDB" id="A0A1N6WKS9"/>